<dbReference type="CDD" id="cd00064">
    <property type="entry name" value="FU"/>
    <property type="match status" value="1"/>
</dbReference>
<feature type="signal peptide" evidence="1">
    <location>
        <begin position="1"/>
        <end position="16"/>
    </location>
</feature>
<evidence type="ECO:0008006" key="4">
    <source>
        <dbReference type="Google" id="ProtNLM"/>
    </source>
</evidence>
<accession>A0AAU9K5Y0</accession>
<reference evidence="2" key="1">
    <citation type="submission" date="2021-09" db="EMBL/GenBank/DDBJ databases">
        <authorList>
            <consortium name="AG Swart"/>
            <person name="Singh M."/>
            <person name="Singh A."/>
            <person name="Seah K."/>
            <person name="Emmerich C."/>
        </authorList>
    </citation>
    <scope>NUCLEOTIDE SEQUENCE</scope>
    <source>
        <strain evidence="2">ATCC30299</strain>
    </source>
</reference>
<dbReference type="Proteomes" id="UP001162131">
    <property type="component" value="Unassembled WGS sequence"/>
</dbReference>
<organism evidence="2 3">
    <name type="scientific">Blepharisma stoltei</name>
    <dbReference type="NCBI Taxonomy" id="1481888"/>
    <lineage>
        <taxon>Eukaryota</taxon>
        <taxon>Sar</taxon>
        <taxon>Alveolata</taxon>
        <taxon>Ciliophora</taxon>
        <taxon>Postciliodesmatophora</taxon>
        <taxon>Heterotrichea</taxon>
        <taxon>Heterotrichida</taxon>
        <taxon>Blepharismidae</taxon>
        <taxon>Blepharisma</taxon>
    </lineage>
</organism>
<feature type="chain" id="PRO_5043728753" description="TNFR-Cys domain-containing protein" evidence="1">
    <location>
        <begin position="17"/>
        <end position="798"/>
    </location>
</feature>
<dbReference type="SUPFAM" id="SSF49899">
    <property type="entry name" value="Concanavalin A-like lectins/glucanases"/>
    <property type="match status" value="1"/>
</dbReference>
<dbReference type="Gene3D" id="2.10.220.10">
    <property type="entry name" value="Hormone Receptor, Insulin-like Growth Factor Receptor 1, Chain A, domain 2"/>
    <property type="match status" value="1"/>
</dbReference>
<name>A0AAU9K5Y0_9CILI</name>
<comment type="caution">
    <text evidence="2">The sequence shown here is derived from an EMBL/GenBank/DDBJ whole genome shotgun (WGS) entry which is preliminary data.</text>
</comment>
<keyword evidence="3" id="KW-1185">Reference proteome</keyword>
<keyword evidence="1" id="KW-0732">Signal</keyword>
<dbReference type="InterPro" id="IPR006212">
    <property type="entry name" value="Furin_repeat"/>
</dbReference>
<dbReference type="AlphaFoldDB" id="A0AAU9K5Y0"/>
<dbReference type="SMART" id="SM00261">
    <property type="entry name" value="FU"/>
    <property type="match status" value="2"/>
</dbReference>
<protein>
    <recommendedName>
        <fullName evidence="4">TNFR-Cys domain-containing protein</fullName>
    </recommendedName>
</protein>
<sequence>MTVIFILITCVVLTLSACPYGSLSVSGETRCNIPKYMVDSKICANDCPSLFEPDLLNCPTCFNYCGKPREENAILFTLEFFGLQELMSNYIEDSSGSGLKFINPDDIPYSDPSQNSPLPTLDRGFYFATSSGIISDRNLIPGLYFILKLWIKPFVDGDMLNVQIGQTTYIRIWADLGAFKLSALVLDSNGFQAQVVESSTISYYSSWHYVSIYINQISCDTGSINFEINKQEAGTTILSGYEINFPSGAYTWTLGNTGGRNSFRGFIYWLQARADNDASYPAITPIVDCVDKQYWDGALCQDCDINCPTWPWCIRGSDCKYCHIEDCSVCTGYSANSCTSCYTGIPPLCCDHLGRECSQTWTNTLCSNGVPNEGVCLYETPYGWWNCGGSSCFEVLAADFNGPFQGIYSSALVTGSNSTTYNYWNFPEASDPFPAKNRGLYFNSSQFLSGSINLSNTWSIGIWVYAISGTIISDSTNTLIIKANGTINFGLEKWDGTASSYSVSIPLAPSLWSYISYSIGFSNKATTLTPFINNNAGTAVTIINFVFRLPSGQKLYIGKGFPNFKGFISYFQLWGITIAEFSTPYNLYGFTNGVVSALWPCDFSHYYDGNTCKPCSDSYTMGCTREASCRIFDDFLCSQCSSFLANTCTYCISNAFGSPCKLYSGEHQPPNKAFYSVCYTGCATCTDSLYSSCTSCNLGYFLYNGMMCLINCPTGYIEDSSTNACIFSSSVGLSLNFYDEIKLDSISGAQVGLTNNTYPIYDTRDPYPQYQQGYYFKSTSSITANTVIGPYFTISLWI</sequence>
<proteinExistence type="predicted"/>
<dbReference type="InterPro" id="IPR013320">
    <property type="entry name" value="ConA-like_dom_sf"/>
</dbReference>
<evidence type="ECO:0000313" key="3">
    <source>
        <dbReference type="Proteomes" id="UP001162131"/>
    </source>
</evidence>
<dbReference type="SUPFAM" id="SSF57184">
    <property type="entry name" value="Growth factor receptor domain"/>
    <property type="match status" value="1"/>
</dbReference>
<dbReference type="InterPro" id="IPR009030">
    <property type="entry name" value="Growth_fac_rcpt_cys_sf"/>
</dbReference>
<evidence type="ECO:0000313" key="2">
    <source>
        <dbReference type="EMBL" id="CAG9335184.1"/>
    </source>
</evidence>
<dbReference type="EMBL" id="CAJZBQ010000061">
    <property type="protein sequence ID" value="CAG9335184.1"/>
    <property type="molecule type" value="Genomic_DNA"/>
</dbReference>
<gene>
    <name evidence="2" type="ORF">BSTOLATCC_MIC63391</name>
</gene>
<evidence type="ECO:0000256" key="1">
    <source>
        <dbReference type="SAM" id="SignalP"/>
    </source>
</evidence>